<dbReference type="Proteomes" id="UP000230447">
    <property type="component" value="Unassembled WGS sequence"/>
</dbReference>
<gene>
    <name evidence="2" type="ORF">COX24_00625</name>
</gene>
<feature type="transmembrane region" description="Helical" evidence="1">
    <location>
        <begin position="39"/>
        <end position="60"/>
    </location>
</feature>
<evidence type="ECO:0000313" key="2">
    <source>
        <dbReference type="EMBL" id="PIP31983.1"/>
    </source>
</evidence>
<accession>A0A2G9ZFP1</accession>
<reference evidence="2 3" key="1">
    <citation type="submission" date="2017-09" db="EMBL/GenBank/DDBJ databases">
        <title>Depth-based differentiation of microbial function through sediment-hosted aquifers and enrichment of novel symbionts in the deep terrestrial subsurface.</title>
        <authorList>
            <person name="Probst A.J."/>
            <person name="Ladd B."/>
            <person name="Jarett J.K."/>
            <person name="Geller-Mcgrath D.E."/>
            <person name="Sieber C.M."/>
            <person name="Emerson J.B."/>
            <person name="Anantharaman K."/>
            <person name="Thomas B.C."/>
            <person name="Malmstrom R."/>
            <person name="Stieglmeier M."/>
            <person name="Klingl A."/>
            <person name="Woyke T."/>
            <person name="Ryan C.M."/>
            <person name="Banfield J.F."/>
        </authorList>
    </citation>
    <scope>NUCLEOTIDE SEQUENCE [LARGE SCALE GENOMIC DNA]</scope>
    <source>
        <strain evidence="2">CG23_combo_of_CG06-09_8_20_14_all_37_87_8</strain>
    </source>
</reference>
<evidence type="ECO:0000256" key="1">
    <source>
        <dbReference type="SAM" id="Phobius"/>
    </source>
</evidence>
<keyword evidence="1" id="KW-1133">Transmembrane helix</keyword>
<comment type="caution">
    <text evidence="2">The sequence shown here is derived from an EMBL/GenBank/DDBJ whole genome shotgun (WGS) entry which is preliminary data.</text>
</comment>
<keyword evidence="1" id="KW-0472">Membrane</keyword>
<proteinExistence type="predicted"/>
<dbReference type="AlphaFoldDB" id="A0A2G9ZFP1"/>
<name>A0A2G9ZFP1_9BACT</name>
<feature type="transmembrane region" description="Helical" evidence="1">
    <location>
        <begin position="7"/>
        <end position="27"/>
    </location>
</feature>
<evidence type="ECO:0000313" key="3">
    <source>
        <dbReference type="Proteomes" id="UP000230447"/>
    </source>
</evidence>
<dbReference type="EMBL" id="PCSB01000013">
    <property type="protein sequence ID" value="PIP31983.1"/>
    <property type="molecule type" value="Genomic_DNA"/>
</dbReference>
<sequence length="72" mass="8361">MIVLVGYCNDFCFYCFLVFALNLYELSKNIALLVLKNNLVPSIGIIFLFFVRGLALAYLWRDKNLITLFKSM</sequence>
<organism evidence="2 3">
    <name type="scientific">bacterium (Candidatus Gribaldobacteria) CG23_combo_of_CG06-09_8_20_14_all_37_87_8</name>
    <dbReference type="NCBI Taxonomy" id="2014278"/>
    <lineage>
        <taxon>Bacteria</taxon>
        <taxon>Candidatus Gribaldobacteria</taxon>
    </lineage>
</organism>
<keyword evidence="1" id="KW-0812">Transmembrane</keyword>
<protein>
    <submittedName>
        <fullName evidence="2">Uncharacterized protein</fullName>
    </submittedName>
</protein>